<evidence type="ECO:0000313" key="2">
    <source>
        <dbReference type="EMBL" id="KAK8757314.1"/>
    </source>
</evidence>
<feature type="domain" description="Sema" evidence="1">
    <location>
        <begin position="89"/>
        <end position="225"/>
    </location>
</feature>
<protein>
    <recommendedName>
        <fullName evidence="1">Sema domain-containing protein</fullName>
    </recommendedName>
</protein>
<keyword evidence="3" id="KW-1185">Reference proteome</keyword>
<dbReference type="InterPro" id="IPR027231">
    <property type="entry name" value="Semaphorin"/>
</dbReference>
<comment type="caution">
    <text evidence="2">The sequence shown here is derived from an EMBL/GenBank/DDBJ whole genome shotgun (WGS) entry which is preliminary data.</text>
</comment>
<organism evidence="2 3">
    <name type="scientific">Amblyomma americanum</name>
    <name type="common">Lone star tick</name>
    <dbReference type="NCBI Taxonomy" id="6943"/>
    <lineage>
        <taxon>Eukaryota</taxon>
        <taxon>Metazoa</taxon>
        <taxon>Ecdysozoa</taxon>
        <taxon>Arthropoda</taxon>
        <taxon>Chelicerata</taxon>
        <taxon>Arachnida</taxon>
        <taxon>Acari</taxon>
        <taxon>Parasitiformes</taxon>
        <taxon>Ixodida</taxon>
        <taxon>Ixodoidea</taxon>
        <taxon>Ixodidae</taxon>
        <taxon>Amblyomminae</taxon>
        <taxon>Amblyomma</taxon>
    </lineage>
</organism>
<dbReference type="InterPro" id="IPR036352">
    <property type="entry name" value="Semap_dom_sf"/>
</dbReference>
<name>A0AAQ4D4C4_AMBAM</name>
<dbReference type="InterPro" id="IPR001627">
    <property type="entry name" value="Semap_dom"/>
</dbReference>
<dbReference type="GO" id="GO:0030335">
    <property type="term" value="P:positive regulation of cell migration"/>
    <property type="evidence" value="ECO:0007669"/>
    <property type="project" value="TreeGrafter"/>
</dbReference>
<dbReference type="GO" id="GO:0005886">
    <property type="term" value="C:plasma membrane"/>
    <property type="evidence" value="ECO:0007669"/>
    <property type="project" value="TreeGrafter"/>
</dbReference>
<dbReference type="GO" id="GO:0007411">
    <property type="term" value="P:axon guidance"/>
    <property type="evidence" value="ECO:0007669"/>
    <property type="project" value="TreeGrafter"/>
</dbReference>
<dbReference type="SUPFAM" id="SSF101912">
    <property type="entry name" value="Sema domain"/>
    <property type="match status" value="2"/>
</dbReference>
<gene>
    <name evidence="2" type="ORF">V5799_005048</name>
</gene>
<proteinExistence type="predicted"/>
<dbReference type="GO" id="GO:0030215">
    <property type="term" value="F:semaphorin receptor binding"/>
    <property type="evidence" value="ECO:0007669"/>
    <property type="project" value="InterPro"/>
</dbReference>
<dbReference type="PANTHER" id="PTHR11036:SF127">
    <property type="entry name" value="SEMAPHORIN-1A"/>
    <property type="match status" value="1"/>
</dbReference>
<evidence type="ECO:0000259" key="1">
    <source>
        <dbReference type="Pfam" id="PF01403"/>
    </source>
</evidence>
<dbReference type="Gene3D" id="2.130.10.10">
    <property type="entry name" value="YVTN repeat-like/Quinoprotein amine dehydrogenase"/>
    <property type="match status" value="2"/>
</dbReference>
<reference evidence="2 3" key="1">
    <citation type="journal article" date="2023" name="Arcadia Sci">
        <title>De novo assembly of a long-read Amblyomma americanum tick genome.</title>
        <authorList>
            <person name="Chou S."/>
            <person name="Poskanzer K.E."/>
            <person name="Rollins M."/>
            <person name="Thuy-Boun P.S."/>
        </authorList>
    </citation>
    <scope>NUCLEOTIDE SEQUENCE [LARGE SCALE GENOMIC DNA]</scope>
    <source>
        <strain evidence="2">F_SG_1</strain>
        <tissue evidence="2">Salivary glands</tissue>
    </source>
</reference>
<sequence length="328" mass="36013">MSSHSAVALFSSRYLLLYTARNMFFAVAPPVKVFTQGKLYYRSAYIDGSAGHLFVGAMYVENTLRSQILAGYVLGGTAGDASSWVPDLENGVLFGAFVTVTRSWRSGGHQDSAVCAFLLEDIEREFNGTGSFYELTQAGNYTLSQPLPPSQVPSPRPGVACPSGPRTLSATDTRFWEQHPLITRAPAMRHGRIFFALSGVAFRSLVAFVLDQTWGSWVICYVATGSYLVPPDSRLGKDVDCRNHVREVHPIRDGSTLYVCGTNARAPTDWQVQADDLTLVPVATQVPIGGNNQSEQAEGRCPFYVYQDSSSLWLVPRRSRLRQLLGLS</sequence>
<dbReference type="AlphaFoldDB" id="A0AAQ4D4C4"/>
<dbReference type="GO" id="GO:0045499">
    <property type="term" value="F:chemorepellent activity"/>
    <property type="evidence" value="ECO:0007669"/>
    <property type="project" value="TreeGrafter"/>
</dbReference>
<dbReference type="InterPro" id="IPR015943">
    <property type="entry name" value="WD40/YVTN_repeat-like_dom_sf"/>
</dbReference>
<evidence type="ECO:0000313" key="3">
    <source>
        <dbReference type="Proteomes" id="UP001321473"/>
    </source>
</evidence>
<dbReference type="PANTHER" id="PTHR11036">
    <property type="entry name" value="SEMAPHORIN"/>
    <property type="match status" value="1"/>
</dbReference>
<accession>A0AAQ4D4C4</accession>
<dbReference type="Pfam" id="PF01403">
    <property type="entry name" value="Sema"/>
    <property type="match status" value="1"/>
</dbReference>
<dbReference type="EMBL" id="JARKHS020035337">
    <property type="protein sequence ID" value="KAK8757314.1"/>
    <property type="molecule type" value="Genomic_DNA"/>
</dbReference>
<dbReference type="GO" id="GO:0071526">
    <property type="term" value="P:semaphorin-plexin signaling pathway"/>
    <property type="evidence" value="ECO:0007669"/>
    <property type="project" value="TreeGrafter"/>
</dbReference>
<dbReference type="Proteomes" id="UP001321473">
    <property type="component" value="Unassembled WGS sequence"/>
</dbReference>